<sequence>MHNHNIVATTGTYTGQDGQKKYINKTIGKVFQTQHGIKLKLDASFNLAALQQADDGSVWLAVFPPRDNTQQQGVSTQSQPQPTMQQLNDFDDDSIPF</sequence>
<proteinExistence type="predicted"/>
<keyword evidence="3" id="KW-1185">Reference proteome</keyword>
<reference evidence="2" key="2">
    <citation type="submission" date="2020-09" db="EMBL/GenBank/DDBJ databases">
        <authorList>
            <person name="Sun Q."/>
            <person name="Zhou Y."/>
        </authorList>
    </citation>
    <scope>NUCLEOTIDE SEQUENCE</scope>
    <source>
        <strain evidence="2">CGMCC 1.15758</strain>
    </source>
</reference>
<reference evidence="2" key="1">
    <citation type="journal article" date="2014" name="Int. J. Syst. Evol. Microbiol.">
        <title>Complete genome sequence of Corynebacterium casei LMG S-19264T (=DSM 44701T), isolated from a smear-ripened cheese.</title>
        <authorList>
            <consortium name="US DOE Joint Genome Institute (JGI-PGF)"/>
            <person name="Walter F."/>
            <person name="Albersmeier A."/>
            <person name="Kalinowski J."/>
            <person name="Ruckert C."/>
        </authorList>
    </citation>
    <scope>NUCLEOTIDE SEQUENCE</scope>
    <source>
        <strain evidence="2">CGMCC 1.15758</strain>
    </source>
</reference>
<feature type="compositionally biased region" description="Low complexity" evidence="1">
    <location>
        <begin position="69"/>
        <end position="86"/>
    </location>
</feature>
<dbReference type="Proteomes" id="UP000636949">
    <property type="component" value="Unassembled WGS sequence"/>
</dbReference>
<dbReference type="AlphaFoldDB" id="A0A8J2Z5Q5"/>
<comment type="caution">
    <text evidence="2">The sequence shown here is derived from an EMBL/GenBank/DDBJ whole genome shotgun (WGS) entry which is preliminary data.</text>
</comment>
<gene>
    <name evidence="2" type="ORF">GCM10010995_20700</name>
</gene>
<feature type="region of interest" description="Disordered" evidence="1">
    <location>
        <begin position="66"/>
        <end position="97"/>
    </location>
</feature>
<dbReference type="OrthoDB" id="5624882at2"/>
<evidence type="ECO:0000313" key="2">
    <source>
        <dbReference type="EMBL" id="GGG03100.1"/>
    </source>
</evidence>
<accession>A0A8J2Z5Q5</accession>
<protein>
    <submittedName>
        <fullName evidence="2">Uncharacterized protein</fullName>
    </submittedName>
</protein>
<name>A0A8J2Z5Q5_9GAMM</name>
<dbReference type="RefSeq" id="WP_117003366.1">
    <property type="nucleotide sequence ID" value="NZ_BMJS01000026.1"/>
</dbReference>
<evidence type="ECO:0000256" key="1">
    <source>
        <dbReference type="SAM" id="MobiDB-lite"/>
    </source>
</evidence>
<organism evidence="2 3">
    <name type="scientific">Cysteiniphilum litorale</name>
    <dbReference type="NCBI Taxonomy" id="2056700"/>
    <lineage>
        <taxon>Bacteria</taxon>
        <taxon>Pseudomonadati</taxon>
        <taxon>Pseudomonadota</taxon>
        <taxon>Gammaproteobacteria</taxon>
        <taxon>Thiotrichales</taxon>
        <taxon>Fastidiosibacteraceae</taxon>
        <taxon>Cysteiniphilum</taxon>
    </lineage>
</organism>
<evidence type="ECO:0000313" key="3">
    <source>
        <dbReference type="Proteomes" id="UP000636949"/>
    </source>
</evidence>
<dbReference type="EMBL" id="BMJS01000026">
    <property type="protein sequence ID" value="GGG03100.1"/>
    <property type="molecule type" value="Genomic_DNA"/>
</dbReference>